<evidence type="ECO:0000313" key="3">
    <source>
        <dbReference type="Proteomes" id="UP000238322"/>
    </source>
</evidence>
<dbReference type="OrthoDB" id="256005at2"/>
<comment type="caution">
    <text evidence="2">The sequence shown here is derived from an EMBL/GenBank/DDBJ whole genome shotgun (WGS) entry which is preliminary data.</text>
</comment>
<proteinExistence type="predicted"/>
<dbReference type="AlphaFoldDB" id="A0A2S8FIT8"/>
<keyword evidence="1" id="KW-1133">Transmembrane helix</keyword>
<dbReference type="Proteomes" id="UP000238322">
    <property type="component" value="Unassembled WGS sequence"/>
</dbReference>
<evidence type="ECO:0000313" key="2">
    <source>
        <dbReference type="EMBL" id="PQO32076.1"/>
    </source>
</evidence>
<protein>
    <recommendedName>
        <fullName evidence="4">PilZ domain-containing protein</fullName>
    </recommendedName>
</protein>
<sequence length="299" mass="33497">MNADRRNSTRFAVAPTRVKARLQVGRDVYKAELLDESMAGFALSVEVPRRKLGENGFTCEADCPFFGEIARLSIEGNSQYEIQIISIVPREDESSSATRTKVSLRLGTRVVREIYQEDRNSLGRNLRLIGAVAVAVIFSFYCTAHSYSGQLAAMVPQAETALAQISSLWSGGNSPERIYRKEIAHASAHGFVIPGSDAMNDLLALAQKQPSLHRVQKVMLFQQDSPFLDQMNLSTLQLREVQKIALEAGAEMERLWKQLQNNQEIFEQRLGELLVNLETRILANLTPAQAEMWMHVQFG</sequence>
<organism evidence="2 3">
    <name type="scientific">Blastopirellula marina</name>
    <dbReference type="NCBI Taxonomy" id="124"/>
    <lineage>
        <taxon>Bacteria</taxon>
        <taxon>Pseudomonadati</taxon>
        <taxon>Planctomycetota</taxon>
        <taxon>Planctomycetia</taxon>
        <taxon>Pirellulales</taxon>
        <taxon>Pirellulaceae</taxon>
        <taxon>Blastopirellula</taxon>
    </lineage>
</organism>
<dbReference type="EMBL" id="PUHY01000012">
    <property type="protein sequence ID" value="PQO32076.1"/>
    <property type="molecule type" value="Genomic_DNA"/>
</dbReference>
<gene>
    <name evidence="2" type="ORF">C5Y83_17685</name>
</gene>
<keyword evidence="1" id="KW-0472">Membrane</keyword>
<evidence type="ECO:0008006" key="4">
    <source>
        <dbReference type="Google" id="ProtNLM"/>
    </source>
</evidence>
<accession>A0A2S8FIT8</accession>
<reference evidence="2 3" key="1">
    <citation type="submission" date="2018-02" db="EMBL/GenBank/DDBJ databases">
        <title>Comparative genomes isolates from brazilian mangrove.</title>
        <authorList>
            <person name="Araujo J.E."/>
            <person name="Taketani R.G."/>
            <person name="Silva M.C.P."/>
            <person name="Loureco M.V."/>
            <person name="Andreote F.D."/>
        </authorList>
    </citation>
    <scope>NUCLEOTIDE SEQUENCE [LARGE SCALE GENOMIC DNA]</scope>
    <source>
        <strain evidence="2 3">Hex-1 MGV</strain>
    </source>
</reference>
<feature type="transmembrane region" description="Helical" evidence="1">
    <location>
        <begin position="128"/>
        <end position="147"/>
    </location>
</feature>
<keyword evidence="1" id="KW-0812">Transmembrane</keyword>
<name>A0A2S8FIT8_9BACT</name>
<dbReference type="RefSeq" id="WP_105331089.1">
    <property type="nucleotide sequence ID" value="NZ_PUHY01000012.1"/>
</dbReference>
<evidence type="ECO:0000256" key="1">
    <source>
        <dbReference type="SAM" id="Phobius"/>
    </source>
</evidence>